<evidence type="ECO:0000256" key="1">
    <source>
        <dbReference type="ARBA" id="ARBA00022630"/>
    </source>
</evidence>
<dbReference type="InterPro" id="IPR011251">
    <property type="entry name" value="Luciferase-like_dom"/>
</dbReference>
<dbReference type="Gene3D" id="3.20.20.30">
    <property type="entry name" value="Luciferase-like domain"/>
    <property type="match status" value="1"/>
</dbReference>
<dbReference type="Pfam" id="PF00296">
    <property type="entry name" value="Bac_luciferase"/>
    <property type="match status" value="1"/>
</dbReference>
<evidence type="ECO:0000256" key="2">
    <source>
        <dbReference type="ARBA" id="ARBA00022643"/>
    </source>
</evidence>
<dbReference type="eggNOG" id="ENOG502QSR6">
    <property type="taxonomic scope" value="Eukaryota"/>
</dbReference>
<reference evidence="7 8" key="1">
    <citation type="journal article" date="2012" name="G3 (Bethesda)">
        <title>Pichia sorbitophila, an interspecies yeast hybrid reveals early steps of genome resolution following polyploidization.</title>
        <authorList>
            <person name="Leh Louis V."/>
            <person name="Despons L."/>
            <person name="Friedrich A."/>
            <person name="Martin T."/>
            <person name="Durrens P."/>
            <person name="Casaregola S."/>
            <person name="Neuveglise C."/>
            <person name="Fairhead C."/>
            <person name="Marck C."/>
            <person name="Cruz J.A."/>
            <person name="Straub M.L."/>
            <person name="Kugler V."/>
            <person name="Sacerdot C."/>
            <person name="Uzunov Z."/>
            <person name="Thierry A."/>
            <person name="Weiss S."/>
            <person name="Bleykasten C."/>
            <person name="De Montigny J."/>
            <person name="Jacques N."/>
            <person name="Jung P."/>
            <person name="Lemaire M."/>
            <person name="Mallet S."/>
            <person name="Morel G."/>
            <person name="Richard G.F."/>
            <person name="Sarkar A."/>
            <person name="Savel G."/>
            <person name="Schacherer J."/>
            <person name="Seret M.L."/>
            <person name="Talla E."/>
            <person name="Samson G."/>
            <person name="Jubin C."/>
            <person name="Poulain J."/>
            <person name="Vacherie B."/>
            <person name="Barbe V."/>
            <person name="Pelletier E."/>
            <person name="Sherman D.J."/>
            <person name="Westhof E."/>
            <person name="Weissenbach J."/>
            <person name="Baret P.V."/>
            <person name="Wincker P."/>
            <person name="Gaillardin C."/>
            <person name="Dujon B."/>
            <person name="Souciet J.L."/>
        </authorList>
    </citation>
    <scope>NUCLEOTIDE SEQUENCE [LARGE SCALE GENOMIC DNA]</scope>
    <source>
        <strain evidence="8">ATCC MYA-4447 / BCRC 22081 / CBS 7064 / NBRC 10061 / NRRL Y-12695</strain>
    </source>
</reference>
<gene>
    <name evidence="7" type="primary">Piso0_001872</name>
    <name evidence="7" type="ORF">GNLVRS01_PISO0F15911g</name>
</gene>
<dbReference type="SUPFAM" id="SSF51679">
    <property type="entry name" value="Bacterial luciferase-like"/>
    <property type="match status" value="1"/>
</dbReference>
<dbReference type="PIRSF" id="PIRSF000337">
    <property type="entry name" value="NTA_MOA"/>
    <property type="match status" value="1"/>
</dbReference>
<evidence type="ECO:0000256" key="4">
    <source>
        <dbReference type="ARBA" id="ARBA00023033"/>
    </source>
</evidence>
<protein>
    <submittedName>
        <fullName evidence="7">Piso0_001872 protein</fullName>
    </submittedName>
</protein>
<keyword evidence="1" id="KW-0285">Flavoprotein</keyword>
<dbReference type="NCBIfam" id="TIGR03860">
    <property type="entry name" value="FMN_nitrolo"/>
    <property type="match status" value="1"/>
</dbReference>
<proteinExistence type="inferred from homology"/>
<keyword evidence="3" id="KW-0560">Oxidoreductase</keyword>
<accession>G8YLZ0</accession>
<evidence type="ECO:0000256" key="3">
    <source>
        <dbReference type="ARBA" id="ARBA00023002"/>
    </source>
</evidence>
<evidence type="ECO:0000313" key="7">
    <source>
        <dbReference type="EMBL" id="CCE89074.1"/>
    </source>
</evidence>
<feature type="domain" description="Luciferase-like" evidence="6">
    <location>
        <begin position="40"/>
        <end position="400"/>
    </location>
</feature>
<keyword evidence="8" id="KW-1185">Reference proteome</keyword>
<dbReference type="GO" id="GO:0016705">
    <property type="term" value="F:oxidoreductase activity, acting on paired donors, with incorporation or reduction of molecular oxygen"/>
    <property type="evidence" value="ECO:0007669"/>
    <property type="project" value="InterPro"/>
</dbReference>
<dbReference type="InterPro" id="IPR051260">
    <property type="entry name" value="Diverse_substr_monoxygenases"/>
</dbReference>
<dbReference type="PANTHER" id="PTHR30011">
    <property type="entry name" value="ALKANESULFONATE MONOOXYGENASE-RELATED"/>
    <property type="match status" value="1"/>
</dbReference>
<keyword evidence="2" id="KW-0288">FMN</keyword>
<dbReference type="OMA" id="PGAKYFW"/>
<keyword evidence="4" id="KW-0503">Monooxygenase</keyword>
<sequence length="494" mass="55353">MPNTEKNRKQLIVNAFDMSCSGLQSPGLWKHPKDRSPDFGTIEYWTNLAKTLEKAKFNAIFIADVLAGYDVYNGPGNITAAAKSGAQFPIHDPFAIVASIASVTKNLSIAVTASTISEAPYLFARRLATLDHLSNGRVGWNVVSSYLDSAARNVLNGENLPPHDERYVRAQEYLDVIYELFLSSWRDDAVVLDKERGIYSDPERIRQINFEGKYFKVPGPSIVQPTPQRLPVILQAGASPSGVKFGAKNAEGVFVADTSPENLAPKVENLRKTAEEFGRTKDDIKVIQLVTVIVARTHEEAIKKFEEYKSYGDLEGAQALFSGWTGIDIGKFDWDEELSSSDNNAIRGFLEKWTKRLPSDPEHIRKTRRYVADKITIGGSGVVIVGSPSEVVDELERWVDIADIDGFNFTYTITPGSFEDLAEFVIPELRRRGLFWNDYPKDGLTFRENLFGVKGEDAKFLKKSHPAYGLRWRAGESKESFEKRIQEIKANKKN</sequence>
<dbReference type="STRING" id="559304.G8YLZ0"/>
<dbReference type="InterPro" id="IPR016215">
    <property type="entry name" value="NTA_MOA"/>
</dbReference>
<evidence type="ECO:0000259" key="6">
    <source>
        <dbReference type="Pfam" id="PF00296"/>
    </source>
</evidence>
<dbReference type="EMBL" id="FO082054">
    <property type="protein sequence ID" value="CCE89074.1"/>
    <property type="molecule type" value="Genomic_DNA"/>
</dbReference>
<evidence type="ECO:0000256" key="5">
    <source>
        <dbReference type="ARBA" id="ARBA00033748"/>
    </source>
</evidence>
<evidence type="ECO:0000313" key="8">
    <source>
        <dbReference type="Proteomes" id="UP000005222"/>
    </source>
</evidence>
<dbReference type="Proteomes" id="UP000005222">
    <property type="component" value="Chromosome F"/>
</dbReference>
<organism evidence="7 8">
    <name type="scientific">Pichia sorbitophila (strain ATCC MYA-4447 / BCRC 22081 / CBS 7064 / NBRC 10061 / NRRL Y-12695)</name>
    <name type="common">Hybrid yeast</name>
    <dbReference type="NCBI Taxonomy" id="559304"/>
    <lineage>
        <taxon>Eukaryota</taxon>
        <taxon>Fungi</taxon>
        <taxon>Dikarya</taxon>
        <taxon>Ascomycota</taxon>
        <taxon>Saccharomycotina</taxon>
        <taxon>Pichiomycetes</taxon>
        <taxon>Debaryomycetaceae</taxon>
        <taxon>Millerozyma</taxon>
    </lineage>
</organism>
<dbReference type="PANTHER" id="PTHR30011:SF16">
    <property type="entry name" value="C2H2 FINGER DOMAIN TRANSCRIPTION FACTOR (EUROFUNG)-RELATED"/>
    <property type="match status" value="1"/>
</dbReference>
<name>G8YLZ0_PICSO</name>
<dbReference type="OrthoDB" id="5561043at2759"/>
<dbReference type="HOGENOM" id="CLU_022256_0_0_1"/>
<dbReference type="InterPro" id="IPR036661">
    <property type="entry name" value="Luciferase-like_sf"/>
</dbReference>
<dbReference type="AlphaFoldDB" id="G8YLZ0"/>
<dbReference type="GO" id="GO:0004497">
    <property type="term" value="F:monooxygenase activity"/>
    <property type="evidence" value="ECO:0007669"/>
    <property type="project" value="UniProtKB-KW"/>
</dbReference>
<comment type="similarity">
    <text evidence="5">Belongs to the NtaA/SnaA/DszA monooxygenase family.</text>
</comment>
<dbReference type="InParanoid" id="G8YLZ0"/>